<proteinExistence type="predicted"/>
<dbReference type="InterPro" id="IPR058525">
    <property type="entry name" value="DUF8212"/>
</dbReference>
<accession>A0A194VYD0</accession>
<dbReference type="Pfam" id="PF06985">
    <property type="entry name" value="HET"/>
    <property type="match status" value="1"/>
</dbReference>
<name>A0A194VYD0_CYTMA</name>
<sequence length="496" mass="55597">MRLLNTKTLELTTFPRDCPSYAILSHTWGDNEAPFEAFIARPTWRRALPRIRKHKYPKVVKACSLARNQGYDWIWIDTCCIDKSSSTELSEAINSMYRYYEMSGICFAYLVDVEVDTSSRRDEITTSLARSRWFTRGWTLQELIAPAVVEFYNKDWAEIGTKVSLSSALEKITSIPDGLFSQAWYQLCAGGMARQSLQLLSAAQKLSWAATRETTRAEDIAYCLMGLFDVHMPLLYGEGEAKAFARLQAEIAKNTNDQSLFAWGAWYDEDGFDGTVLCYSLFASHPSCFSGLGIIRTTYGRLVSILDHWTPPFEMPNDGYLRIKMRVCRNQEYGILGFMDDDHVAFLECDVHGRTDMAVGMFVKRLEDVNGTKRFIRVTGTVVLPIQDYLYVALALAQPISRFTDESHVAGLAAKINGTTGERNWASVTQEGGGIGAGGYRSHNMQSRPNTVSPRVCQGVGWRIAAAKEDAADERDRLCLVPSAIASWILIVTSSL</sequence>
<dbReference type="InterPro" id="IPR010730">
    <property type="entry name" value="HET"/>
</dbReference>
<gene>
    <name evidence="3" type="ORF">VM1G_04614</name>
</gene>
<reference evidence="3" key="1">
    <citation type="submission" date="2014-12" db="EMBL/GenBank/DDBJ databases">
        <title>Genome Sequence of Valsa Canker Pathogens Uncovers a Specific Adaption of Colonization on Woody Bark.</title>
        <authorList>
            <person name="Yin Z."/>
            <person name="Liu H."/>
            <person name="Gao X."/>
            <person name="Li Z."/>
            <person name="Song N."/>
            <person name="Ke X."/>
            <person name="Dai Q."/>
            <person name="Wu Y."/>
            <person name="Sun Y."/>
            <person name="Xu J.-R."/>
            <person name="Kang Z.K."/>
            <person name="Wang L."/>
            <person name="Huang L."/>
        </authorList>
    </citation>
    <scope>NUCLEOTIDE SEQUENCE [LARGE SCALE GENOMIC DNA]</scope>
    <source>
        <strain evidence="3">03-8</strain>
    </source>
</reference>
<keyword evidence="4" id="KW-1185">Reference proteome</keyword>
<dbReference type="OrthoDB" id="20872at2759"/>
<evidence type="ECO:0000313" key="3">
    <source>
        <dbReference type="EMBL" id="KUI68868.1"/>
    </source>
</evidence>
<dbReference type="PANTHER" id="PTHR10622">
    <property type="entry name" value="HET DOMAIN-CONTAINING PROTEIN"/>
    <property type="match status" value="1"/>
</dbReference>
<dbReference type="Pfam" id="PF26640">
    <property type="entry name" value="DUF8212"/>
    <property type="match status" value="1"/>
</dbReference>
<protein>
    <submittedName>
        <fullName evidence="3">Vegetative incompatibility protein HET-E-1</fullName>
    </submittedName>
</protein>
<evidence type="ECO:0000259" key="1">
    <source>
        <dbReference type="Pfam" id="PF06985"/>
    </source>
</evidence>
<dbReference type="EMBL" id="CM003101">
    <property type="protein sequence ID" value="KUI68868.1"/>
    <property type="molecule type" value="Genomic_DNA"/>
</dbReference>
<dbReference type="PANTHER" id="PTHR10622:SF10">
    <property type="entry name" value="HET DOMAIN-CONTAINING PROTEIN"/>
    <property type="match status" value="1"/>
</dbReference>
<organism evidence="3 4">
    <name type="scientific">Cytospora mali</name>
    <name type="common">Apple Valsa canker fungus</name>
    <name type="synonym">Valsa mali</name>
    <dbReference type="NCBI Taxonomy" id="578113"/>
    <lineage>
        <taxon>Eukaryota</taxon>
        <taxon>Fungi</taxon>
        <taxon>Dikarya</taxon>
        <taxon>Ascomycota</taxon>
        <taxon>Pezizomycotina</taxon>
        <taxon>Sordariomycetes</taxon>
        <taxon>Sordariomycetidae</taxon>
        <taxon>Diaporthales</taxon>
        <taxon>Cytosporaceae</taxon>
        <taxon>Cytospora</taxon>
    </lineage>
</organism>
<evidence type="ECO:0000259" key="2">
    <source>
        <dbReference type="Pfam" id="PF26640"/>
    </source>
</evidence>
<feature type="domain" description="Heterokaryon incompatibility" evidence="1">
    <location>
        <begin position="21"/>
        <end position="115"/>
    </location>
</feature>
<evidence type="ECO:0000313" key="4">
    <source>
        <dbReference type="Proteomes" id="UP000078559"/>
    </source>
</evidence>
<dbReference type="Proteomes" id="UP000078559">
    <property type="component" value="Chromosome 4"/>
</dbReference>
<feature type="domain" description="DUF8212" evidence="2">
    <location>
        <begin position="242"/>
        <end position="268"/>
    </location>
</feature>
<dbReference type="AlphaFoldDB" id="A0A194VYD0"/>